<keyword evidence="5 6" id="KW-0472">Membrane</keyword>
<evidence type="ECO:0000256" key="5">
    <source>
        <dbReference type="ARBA" id="ARBA00023136"/>
    </source>
</evidence>
<feature type="transmembrane region" description="Helical" evidence="6">
    <location>
        <begin position="204"/>
        <end position="223"/>
    </location>
</feature>
<feature type="transmembrane region" description="Helical" evidence="6">
    <location>
        <begin position="54"/>
        <end position="72"/>
    </location>
</feature>
<gene>
    <name evidence="8" type="ORF">UFOPK1493_02358</name>
</gene>
<organism evidence="8">
    <name type="scientific">freshwater metagenome</name>
    <dbReference type="NCBI Taxonomy" id="449393"/>
    <lineage>
        <taxon>unclassified sequences</taxon>
        <taxon>metagenomes</taxon>
        <taxon>ecological metagenomes</taxon>
    </lineage>
</organism>
<reference evidence="8" key="1">
    <citation type="submission" date="2020-05" db="EMBL/GenBank/DDBJ databases">
        <authorList>
            <person name="Chiriac C."/>
            <person name="Salcher M."/>
            <person name="Ghai R."/>
            <person name="Kavagutti S V."/>
        </authorList>
    </citation>
    <scope>NUCLEOTIDE SEQUENCE</scope>
</reference>
<dbReference type="GO" id="GO:0005886">
    <property type="term" value="C:plasma membrane"/>
    <property type="evidence" value="ECO:0007669"/>
    <property type="project" value="UniProtKB-SubCell"/>
</dbReference>
<feature type="domain" description="VTT" evidence="7">
    <location>
        <begin position="74"/>
        <end position="189"/>
    </location>
</feature>
<keyword evidence="4 6" id="KW-1133">Transmembrane helix</keyword>
<evidence type="ECO:0000256" key="3">
    <source>
        <dbReference type="ARBA" id="ARBA00022692"/>
    </source>
</evidence>
<accession>A0A6J6E5L7</accession>
<dbReference type="AlphaFoldDB" id="A0A6J6E5L7"/>
<protein>
    <submittedName>
        <fullName evidence="8">Unannotated protein</fullName>
    </submittedName>
</protein>
<evidence type="ECO:0000256" key="4">
    <source>
        <dbReference type="ARBA" id="ARBA00022989"/>
    </source>
</evidence>
<comment type="subcellular location">
    <subcellularLocation>
        <location evidence="1">Cell membrane</location>
        <topology evidence="1">Multi-pass membrane protein</topology>
    </subcellularLocation>
</comment>
<evidence type="ECO:0000259" key="7">
    <source>
        <dbReference type="Pfam" id="PF09335"/>
    </source>
</evidence>
<name>A0A6J6E5L7_9ZZZZ</name>
<proteinExistence type="predicted"/>
<evidence type="ECO:0000256" key="2">
    <source>
        <dbReference type="ARBA" id="ARBA00022475"/>
    </source>
</evidence>
<dbReference type="InterPro" id="IPR015414">
    <property type="entry name" value="TMEM64"/>
</dbReference>
<feature type="transmembrane region" description="Helical" evidence="6">
    <location>
        <begin position="170"/>
        <end position="192"/>
    </location>
</feature>
<evidence type="ECO:0000313" key="8">
    <source>
        <dbReference type="EMBL" id="CAB4570515.1"/>
    </source>
</evidence>
<dbReference type="EMBL" id="CAEZSR010000093">
    <property type="protein sequence ID" value="CAB4570515.1"/>
    <property type="molecule type" value="Genomic_DNA"/>
</dbReference>
<dbReference type="Pfam" id="PF09335">
    <property type="entry name" value="VTT_dom"/>
    <property type="match status" value="1"/>
</dbReference>
<keyword evidence="2" id="KW-1003">Cell membrane</keyword>
<dbReference type="InterPro" id="IPR032816">
    <property type="entry name" value="VTT_dom"/>
</dbReference>
<feature type="transmembrane region" description="Helical" evidence="6">
    <location>
        <begin position="12"/>
        <end position="33"/>
    </location>
</feature>
<dbReference type="PANTHER" id="PTHR12677">
    <property type="entry name" value="GOLGI APPARATUS MEMBRANE PROTEIN TVP38-RELATED"/>
    <property type="match status" value="1"/>
</dbReference>
<evidence type="ECO:0000256" key="6">
    <source>
        <dbReference type="SAM" id="Phobius"/>
    </source>
</evidence>
<feature type="transmembrane region" description="Helical" evidence="6">
    <location>
        <begin position="78"/>
        <end position="107"/>
    </location>
</feature>
<evidence type="ECO:0000256" key="1">
    <source>
        <dbReference type="ARBA" id="ARBA00004651"/>
    </source>
</evidence>
<dbReference type="PANTHER" id="PTHR12677:SF59">
    <property type="entry name" value="GOLGI APPARATUS MEMBRANE PROTEIN TVP38-RELATED"/>
    <property type="match status" value="1"/>
</dbReference>
<keyword evidence="3 6" id="KW-0812">Transmembrane</keyword>
<sequence length="236" mass="25162">MNAPFERSSGRRWARLAFAGAAWLSLAIAWIVYQRRSGLGPVDTAQELVDTARGNWWAIIGYLVISLLRPLVLFPASVVTVAAGLLFGPVVGVAVAAVSANVSALIAHTVGRSFSRPERADEVTSRLGGWAARLRGNGFEAVLLMRLLFLPYDPVSYACGLLRVRRGEFLAANAIGTLPGTVAFVLIGASITRLDEGFGGIDPVTLSVSVLLVVASITASRVIKRRQRIVALAPQE</sequence>